<evidence type="ECO:0000256" key="2">
    <source>
        <dbReference type="ARBA" id="ARBA00022737"/>
    </source>
</evidence>
<dbReference type="EMBL" id="JASNQZ010000015">
    <property type="protein sequence ID" value="KAL0947653.1"/>
    <property type="molecule type" value="Genomic_DNA"/>
</dbReference>
<dbReference type="SUPFAM" id="SSF50978">
    <property type="entry name" value="WD40 repeat-like"/>
    <property type="match status" value="1"/>
</dbReference>
<evidence type="ECO:0000259" key="5">
    <source>
        <dbReference type="Pfam" id="PF09994"/>
    </source>
</evidence>
<reference evidence="7" key="1">
    <citation type="submission" date="2024-06" db="EMBL/GenBank/DDBJ databases">
        <title>Multi-omics analyses provide insights into the biosynthesis of the anticancer antibiotic pleurotin in Hohenbuehelia grisea.</title>
        <authorList>
            <person name="Weaver J.A."/>
            <person name="Alberti F."/>
        </authorList>
    </citation>
    <scope>NUCLEOTIDE SEQUENCE [LARGE SCALE GENOMIC DNA]</scope>
    <source>
        <strain evidence="7">T-177</strain>
    </source>
</reference>
<evidence type="ECO:0000256" key="4">
    <source>
        <dbReference type="SAM" id="MobiDB-lite"/>
    </source>
</evidence>
<dbReference type="Pfam" id="PF00400">
    <property type="entry name" value="WD40"/>
    <property type="match status" value="7"/>
</dbReference>
<dbReference type="CDD" id="cd00200">
    <property type="entry name" value="WD40"/>
    <property type="match status" value="1"/>
</dbReference>
<feature type="repeat" description="WD" evidence="3">
    <location>
        <begin position="848"/>
        <end position="889"/>
    </location>
</feature>
<keyword evidence="2" id="KW-0677">Repeat</keyword>
<dbReference type="PROSITE" id="PS00678">
    <property type="entry name" value="WD_REPEATS_1"/>
    <property type="match status" value="7"/>
</dbReference>
<feature type="region of interest" description="Disordered" evidence="4">
    <location>
        <begin position="1"/>
        <end position="22"/>
    </location>
</feature>
<dbReference type="PROSITE" id="PS50294">
    <property type="entry name" value="WD_REPEATS_REGION"/>
    <property type="match status" value="7"/>
</dbReference>
<dbReference type="SUPFAM" id="SSF53474">
    <property type="entry name" value="alpha/beta-Hydrolases"/>
    <property type="match status" value="1"/>
</dbReference>
<sequence>MSSALNNAAKHADPAASIPTDSNMSTMQVPLVAFNPARGDETQPVTDAHIGDISYSAQTCPHAQAKRNLVVCIDGTANQFSVKNTNIVELYSNLIKSPDQLTYYNSGIGTYAKPAYMSLSYIVQRIDHTIDMMVAWNFKRIVLSAYQWLSENYEDGDRIFLFGFSRGAYQVRVIAGMIKLVGLLHKGNNDQIAFAFELYTSIIDVTDRTNKSMDKTSADLCQRFKETLCRQNVAVHFVGAWDTVSSIGVVRGRSLPETNTGMRHVCAFRHALALDERRVKFLPEYANGGMGPSETDNSDCDIKEVWFAGSHSDIGGGNTENMKLDKFGPALRWMIYEAIGHDLKINDQLRPSPASGLTPKQVVHADVATETSGQVAYLRARYTYKVLQDFSPISRFFVVFFKWIGHFVECLYMVAVYATIVALAGYQGIHRLLLEWVLLPPKPDTRDRPIEPPATTLWSTIDRPSKSLRGIWWFLEVIPFVSHLTYEDNDTTTTCQHLGQPRILQPGQRIHESVFQAMTPRPSSAASAPYFPLALHRDGSEWKDLIAEEDRIERDPYTSAGSLLLSLKGATQGIKSLSKGDVNVFLRLASSTVGLRSITESPNALDITVSTFLATPMSSADNVFRAMITVLSAFPPHLTTSRTYSHRKLNDVLNRYPTMGSATRTNILQHIRTWPFYGHTAQVNAVAISPDGSYLASASDDKSISVWDMKTGKIFGAPLIGHTSYVRSVAFSPDGGQIVSGAGDGTVRIWNVHTRQEAIPPLEGHTNWVQSVAFLLDGKKLVSGSSDGTVRVWDARTGDAVMKPLEGHTDRVLSVTFSLDGRLIASGSRDHSIRIWDAQTGEQCIPPLEGHSGSVRSVAFSPDGGHIVSGSYDNTIRIWDAKSGQLVMGPIRGHTRGVCSVAYSPNGSRIVSGSQDSTIRVWDVRSGEGVKELPVISGHKGRVFSVAVTPDGNQIVSGSRDETIRVWDMFTGAQLLGPVEGWSDLEETPSSDVICTEPSLI</sequence>
<dbReference type="Proteomes" id="UP001556367">
    <property type="component" value="Unassembled WGS sequence"/>
</dbReference>
<dbReference type="InterPro" id="IPR019775">
    <property type="entry name" value="WD40_repeat_CS"/>
</dbReference>
<gene>
    <name evidence="6" type="ORF">HGRIS_013740</name>
</gene>
<dbReference type="InterPro" id="IPR050505">
    <property type="entry name" value="WDR55/POC1"/>
</dbReference>
<evidence type="ECO:0000256" key="1">
    <source>
        <dbReference type="ARBA" id="ARBA00022574"/>
    </source>
</evidence>
<dbReference type="PANTHER" id="PTHR44019">
    <property type="entry name" value="WD REPEAT-CONTAINING PROTEIN 55"/>
    <property type="match status" value="1"/>
</dbReference>
<dbReference type="Pfam" id="PF09994">
    <property type="entry name" value="T6SS_Tle1-like_cat"/>
    <property type="match status" value="1"/>
</dbReference>
<keyword evidence="7" id="KW-1185">Reference proteome</keyword>
<organism evidence="6 7">
    <name type="scientific">Hohenbuehelia grisea</name>
    <dbReference type="NCBI Taxonomy" id="104357"/>
    <lineage>
        <taxon>Eukaryota</taxon>
        <taxon>Fungi</taxon>
        <taxon>Dikarya</taxon>
        <taxon>Basidiomycota</taxon>
        <taxon>Agaricomycotina</taxon>
        <taxon>Agaricomycetes</taxon>
        <taxon>Agaricomycetidae</taxon>
        <taxon>Agaricales</taxon>
        <taxon>Pleurotineae</taxon>
        <taxon>Pleurotaceae</taxon>
        <taxon>Hohenbuehelia</taxon>
    </lineage>
</organism>
<proteinExistence type="predicted"/>
<feature type="repeat" description="WD" evidence="3">
    <location>
        <begin position="676"/>
        <end position="717"/>
    </location>
</feature>
<evidence type="ECO:0000313" key="6">
    <source>
        <dbReference type="EMBL" id="KAL0947653.1"/>
    </source>
</evidence>
<feature type="repeat" description="WD" evidence="3">
    <location>
        <begin position="762"/>
        <end position="803"/>
    </location>
</feature>
<dbReference type="InterPro" id="IPR015943">
    <property type="entry name" value="WD40/YVTN_repeat-like_dom_sf"/>
</dbReference>
<protein>
    <recommendedName>
        <fullName evidence="5">T6SS Phospholipase effector Tle1-like catalytic domain-containing protein</fullName>
    </recommendedName>
</protein>
<accession>A0ABR3IWM6</accession>
<dbReference type="InterPro" id="IPR018712">
    <property type="entry name" value="Tle1-like_cat"/>
</dbReference>
<feature type="repeat" description="WD" evidence="3">
    <location>
        <begin position="936"/>
        <end position="977"/>
    </location>
</feature>
<name>A0ABR3IWM6_9AGAR</name>
<dbReference type="PRINTS" id="PR00320">
    <property type="entry name" value="GPROTEINBRPT"/>
</dbReference>
<dbReference type="InterPro" id="IPR020472">
    <property type="entry name" value="WD40_PAC1"/>
</dbReference>
<feature type="repeat" description="WD" evidence="3">
    <location>
        <begin position="719"/>
        <end position="760"/>
    </location>
</feature>
<feature type="repeat" description="WD" evidence="3">
    <location>
        <begin position="891"/>
        <end position="932"/>
    </location>
</feature>
<keyword evidence="1 3" id="KW-0853">WD repeat</keyword>
<evidence type="ECO:0000313" key="7">
    <source>
        <dbReference type="Proteomes" id="UP001556367"/>
    </source>
</evidence>
<dbReference type="InterPro" id="IPR036322">
    <property type="entry name" value="WD40_repeat_dom_sf"/>
</dbReference>
<feature type="domain" description="T6SS Phospholipase effector Tle1-like catalytic" evidence="5">
    <location>
        <begin position="67"/>
        <end position="336"/>
    </location>
</feature>
<feature type="repeat" description="WD" evidence="3">
    <location>
        <begin position="805"/>
        <end position="842"/>
    </location>
</feature>
<dbReference type="PROSITE" id="PS50082">
    <property type="entry name" value="WD_REPEATS_2"/>
    <property type="match status" value="7"/>
</dbReference>
<dbReference type="SMART" id="SM00320">
    <property type="entry name" value="WD40"/>
    <property type="match status" value="7"/>
</dbReference>
<dbReference type="Gene3D" id="2.130.10.10">
    <property type="entry name" value="YVTN repeat-like/Quinoprotein amine dehydrogenase"/>
    <property type="match status" value="3"/>
</dbReference>
<comment type="caution">
    <text evidence="6">The sequence shown here is derived from an EMBL/GenBank/DDBJ whole genome shotgun (WGS) entry which is preliminary data.</text>
</comment>
<dbReference type="InterPro" id="IPR001680">
    <property type="entry name" value="WD40_rpt"/>
</dbReference>
<dbReference type="InterPro" id="IPR029058">
    <property type="entry name" value="AB_hydrolase_fold"/>
</dbReference>
<evidence type="ECO:0000256" key="3">
    <source>
        <dbReference type="PROSITE-ProRule" id="PRU00221"/>
    </source>
</evidence>
<dbReference type="PANTHER" id="PTHR44019:SF8">
    <property type="entry name" value="POC1 CENTRIOLAR PROTEIN HOMOLOG"/>
    <property type="match status" value="1"/>
</dbReference>